<dbReference type="AlphaFoldDB" id="A0A5N6V4Q5"/>
<sequence length="90" mass="10567">MKNVSFFITLGFTHYLHRCFYYTRVCSCFSFFFFFLWFEHLVMMHWISLLPSSPTNFPGRKACEMSCVHGLIFVTCIASQSLVVVLVLYA</sequence>
<feature type="transmembrane region" description="Helical" evidence="1">
    <location>
        <begin position="68"/>
        <end position="89"/>
    </location>
</feature>
<gene>
    <name evidence="2" type="ORF">BDV40DRAFT_48788</name>
</gene>
<organism evidence="2 3">
    <name type="scientific">Aspergillus tamarii</name>
    <dbReference type="NCBI Taxonomy" id="41984"/>
    <lineage>
        <taxon>Eukaryota</taxon>
        <taxon>Fungi</taxon>
        <taxon>Dikarya</taxon>
        <taxon>Ascomycota</taxon>
        <taxon>Pezizomycotina</taxon>
        <taxon>Eurotiomycetes</taxon>
        <taxon>Eurotiomycetidae</taxon>
        <taxon>Eurotiales</taxon>
        <taxon>Aspergillaceae</taxon>
        <taxon>Aspergillus</taxon>
        <taxon>Aspergillus subgen. Circumdati</taxon>
    </lineage>
</organism>
<feature type="transmembrane region" description="Helical" evidence="1">
    <location>
        <begin position="21"/>
        <end position="48"/>
    </location>
</feature>
<protein>
    <submittedName>
        <fullName evidence="2">Uncharacterized protein</fullName>
    </submittedName>
</protein>
<reference evidence="2 3" key="1">
    <citation type="submission" date="2019-04" db="EMBL/GenBank/DDBJ databases">
        <title>Friends and foes A comparative genomics study of 23 Aspergillus species from section Flavi.</title>
        <authorList>
            <consortium name="DOE Joint Genome Institute"/>
            <person name="Kjaerbolling I."/>
            <person name="Vesth T."/>
            <person name="Frisvad J.C."/>
            <person name="Nybo J.L."/>
            <person name="Theobald S."/>
            <person name="Kildgaard S."/>
            <person name="Isbrandt T."/>
            <person name="Kuo A."/>
            <person name="Sato A."/>
            <person name="Lyhne E.K."/>
            <person name="Kogle M.E."/>
            <person name="Wiebenga A."/>
            <person name="Kun R.S."/>
            <person name="Lubbers R.J."/>
            <person name="Makela M.R."/>
            <person name="Barry K."/>
            <person name="Chovatia M."/>
            <person name="Clum A."/>
            <person name="Daum C."/>
            <person name="Haridas S."/>
            <person name="He G."/>
            <person name="LaButti K."/>
            <person name="Lipzen A."/>
            <person name="Mondo S."/>
            <person name="Riley R."/>
            <person name="Salamov A."/>
            <person name="Simmons B.A."/>
            <person name="Magnuson J.K."/>
            <person name="Henrissat B."/>
            <person name="Mortensen U.H."/>
            <person name="Larsen T.O."/>
            <person name="Devries R.P."/>
            <person name="Grigoriev I.V."/>
            <person name="Machida M."/>
            <person name="Baker S.E."/>
            <person name="Andersen M.R."/>
        </authorList>
    </citation>
    <scope>NUCLEOTIDE SEQUENCE [LARGE SCALE GENOMIC DNA]</scope>
    <source>
        <strain evidence="2 3">CBS 117626</strain>
    </source>
</reference>
<dbReference type="Proteomes" id="UP000326950">
    <property type="component" value="Unassembled WGS sequence"/>
</dbReference>
<accession>A0A5N6V4Q5</accession>
<dbReference type="EMBL" id="ML738598">
    <property type="protein sequence ID" value="KAE8165844.1"/>
    <property type="molecule type" value="Genomic_DNA"/>
</dbReference>
<keyword evidence="1" id="KW-0812">Transmembrane</keyword>
<keyword evidence="1" id="KW-0472">Membrane</keyword>
<keyword evidence="1" id="KW-1133">Transmembrane helix</keyword>
<name>A0A5N6V4Q5_ASPTM</name>
<evidence type="ECO:0000313" key="3">
    <source>
        <dbReference type="Proteomes" id="UP000326950"/>
    </source>
</evidence>
<evidence type="ECO:0000256" key="1">
    <source>
        <dbReference type="SAM" id="Phobius"/>
    </source>
</evidence>
<dbReference type="OrthoDB" id="10481762at2759"/>
<proteinExistence type="predicted"/>
<evidence type="ECO:0000313" key="2">
    <source>
        <dbReference type="EMBL" id="KAE8165844.1"/>
    </source>
</evidence>
<keyword evidence="3" id="KW-1185">Reference proteome</keyword>